<keyword evidence="2" id="KW-0677">Repeat</keyword>
<protein>
    <recommendedName>
        <fullName evidence="3">Sulfurtransferase</fullName>
    </recommendedName>
</protein>
<evidence type="ECO:0000313" key="5">
    <source>
        <dbReference type="EMBL" id="MBW6529997.1"/>
    </source>
</evidence>
<dbReference type="PROSITE" id="PS00683">
    <property type="entry name" value="RHODANESE_2"/>
    <property type="match status" value="1"/>
</dbReference>
<dbReference type="GO" id="GO:0016784">
    <property type="term" value="F:3-mercaptopyruvate sulfurtransferase activity"/>
    <property type="evidence" value="ECO:0007669"/>
    <property type="project" value="UniProtKB-EC"/>
</dbReference>
<dbReference type="CDD" id="cd01448">
    <property type="entry name" value="TST_Repeat_1"/>
    <property type="match status" value="1"/>
</dbReference>
<dbReference type="InterPro" id="IPR045078">
    <property type="entry name" value="TST/MPST-like"/>
</dbReference>
<dbReference type="Pfam" id="PF00581">
    <property type="entry name" value="Rhodanese"/>
    <property type="match status" value="2"/>
</dbReference>
<dbReference type="InterPro" id="IPR036873">
    <property type="entry name" value="Rhodanese-like_dom_sf"/>
</dbReference>
<name>A0ABS7BK48_9SPHN</name>
<dbReference type="Gene3D" id="3.40.250.10">
    <property type="entry name" value="Rhodanese-like domain"/>
    <property type="match status" value="2"/>
</dbReference>
<feature type="domain" description="Rhodanese" evidence="4">
    <location>
        <begin position="15"/>
        <end position="135"/>
    </location>
</feature>
<accession>A0ABS7BK48</accession>
<organism evidence="5 6">
    <name type="scientific">Sphingomonas citri</name>
    <dbReference type="NCBI Taxonomy" id="2862499"/>
    <lineage>
        <taxon>Bacteria</taxon>
        <taxon>Pseudomonadati</taxon>
        <taxon>Pseudomonadota</taxon>
        <taxon>Alphaproteobacteria</taxon>
        <taxon>Sphingomonadales</taxon>
        <taxon>Sphingomonadaceae</taxon>
        <taxon>Sphingomonas</taxon>
    </lineage>
</organism>
<dbReference type="InterPro" id="IPR001763">
    <property type="entry name" value="Rhodanese-like_dom"/>
</dbReference>
<reference evidence="5 6" key="1">
    <citation type="submission" date="2021-07" db="EMBL/GenBank/DDBJ databases">
        <title>Sphingomonas sp.</title>
        <authorList>
            <person name="Feng G."/>
            <person name="Li J."/>
            <person name="Pan M."/>
        </authorList>
    </citation>
    <scope>NUCLEOTIDE SEQUENCE [LARGE SCALE GENOMIC DNA]</scope>
    <source>
        <strain evidence="5 6">RRHST34</strain>
    </source>
</reference>
<gene>
    <name evidence="5" type="primary">sseA</name>
    <name evidence="5" type="ORF">KZ820_04560</name>
</gene>
<evidence type="ECO:0000313" key="6">
    <source>
        <dbReference type="Proteomes" id="UP000759103"/>
    </source>
</evidence>
<dbReference type="EMBL" id="JAHXZN010000001">
    <property type="protein sequence ID" value="MBW6529997.1"/>
    <property type="molecule type" value="Genomic_DNA"/>
</dbReference>
<dbReference type="SUPFAM" id="SSF52821">
    <property type="entry name" value="Rhodanese/Cell cycle control phosphatase"/>
    <property type="match status" value="2"/>
</dbReference>
<evidence type="ECO:0000256" key="3">
    <source>
        <dbReference type="RuleBase" id="RU000507"/>
    </source>
</evidence>
<dbReference type="NCBIfam" id="NF008557">
    <property type="entry name" value="PRK11493.1"/>
    <property type="match status" value="1"/>
</dbReference>
<comment type="caution">
    <text evidence="5">The sequence shown here is derived from an EMBL/GenBank/DDBJ whole genome shotgun (WGS) entry which is preliminary data.</text>
</comment>
<evidence type="ECO:0000259" key="4">
    <source>
        <dbReference type="PROSITE" id="PS50206"/>
    </source>
</evidence>
<evidence type="ECO:0000256" key="1">
    <source>
        <dbReference type="ARBA" id="ARBA00022679"/>
    </source>
</evidence>
<sequence>MDPLVSAEWLADQLGAPDLRVLDASYDALLPGEPPRDHAAEYRAGHVPGALYMGLAGFSDAASDLPSTMPGAAQFAERAARLGIDRATRIVLYDDAPHHTAARAWVTLRAFGFERVALLDGGLAAWKRAGLPLEQGEATVPPHALDAGAGTTGLRDLAAMRTIQRDASEQIVDARSAARFTGAELDPRAGVAPGHIPGALNLPYKRLFDEDGRWKRGEALAAAFRDAGVDLDRPMVMTCGSGITASVLAFGAHLLGRDAAVYDGSWTEWGADPSTPKATGAA</sequence>
<keyword evidence="1 3" id="KW-0808">Transferase</keyword>
<dbReference type="InterPro" id="IPR001307">
    <property type="entry name" value="Thiosulphate_STrfase_CS"/>
</dbReference>
<feature type="domain" description="Rhodanese" evidence="4">
    <location>
        <begin position="165"/>
        <end position="278"/>
    </location>
</feature>
<dbReference type="SMART" id="SM00450">
    <property type="entry name" value="RHOD"/>
    <property type="match status" value="2"/>
</dbReference>
<dbReference type="PANTHER" id="PTHR11364">
    <property type="entry name" value="THIOSULFATE SULFERTANSFERASE"/>
    <property type="match status" value="1"/>
</dbReference>
<dbReference type="PROSITE" id="PS50206">
    <property type="entry name" value="RHODANESE_3"/>
    <property type="match status" value="2"/>
</dbReference>
<evidence type="ECO:0000256" key="2">
    <source>
        <dbReference type="ARBA" id="ARBA00022737"/>
    </source>
</evidence>
<dbReference type="RefSeq" id="WP_219747443.1">
    <property type="nucleotide sequence ID" value="NZ_JAHXZN010000001.1"/>
</dbReference>
<dbReference type="PANTHER" id="PTHR11364:SF27">
    <property type="entry name" value="SULFURTRANSFERASE"/>
    <property type="match status" value="1"/>
</dbReference>
<keyword evidence="6" id="KW-1185">Reference proteome</keyword>
<proteinExistence type="predicted"/>
<dbReference type="CDD" id="cd01449">
    <property type="entry name" value="TST_Repeat_2"/>
    <property type="match status" value="1"/>
</dbReference>
<dbReference type="Proteomes" id="UP000759103">
    <property type="component" value="Unassembled WGS sequence"/>
</dbReference>